<organism evidence="2 3">
    <name type="scientific">Gleimia coleocanis DSM 15436</name>
    <dbReference type="NCBI Taxonomy" id="525245"/>
    <lineage>
        <taxon>Bacteria</taxon>
        <taxon>Bacillati</taxon>
        <taxon>Actinomycetota</taxon>
        <taxon>Actinomycetes</taxon>
        <taxon>Actinomycetales</taxon>
        <taxon>Actinomycetaceae</taxon>
        <taxon>Gleimia</taxon>
    </lineage>
</organism>
<evidence type="ECO:0000313" key="2">
    <source>
        <dbReference type="EMBL" id="EEH64331.1"/>
    </source>
</evidence>
<dbReference type="Proteomes" id="UP000010301">
    <property type="component" value="Unassembled WGS sequence"/>
</dbReference>
<dbReference type="Gene3D" id="3.40.50.880">
    <property type="match status" value="1"/>
</dbReference>
<dbReference type="PANTHER" id="PTHR42695:SF5">
    <property type="entry name" value="GLUTAMINE AMIDOTRANSFERASE YLR126C-RELATED"/>
    <property type="match status" value="1"/>
</dbReference>
<dbReference type="PANTHER" id="PTHR42695">
    <property type="entry name" value="GLUTAMINE AMIDOTRANSFERASE YLR126C-RELATED"/>
    <property type="match status" value="1"/>
</dbReference>
<dbReference type="CDD" id="cd01741">
    <property type="entry name" value="GATase1_1"/>
    <property type="match status" value="1"/>
</dbReference>
<sequence length="248" mass="27732">MGQARTVHIIQHLEHIPAGYLADYLISEGTQVNLIRAWELDGTCFSNALSKVKTTDSLVVLGGSMNAYADTEYPWLKAVRELLVRRPREKWVTAEDKLAKPTSETESAGKTLGICLGHQLAAVAFGGSVEVGALQPAEKSIIQIQWRPHELSEILNHPRYVFADHNDRVGKVPAQATVIAENKNGVQALSYGENYLTVQFHPEVNEQVLYSWFKESEPENLNTYLEDYSKKQALIAETSRKLASWLVE</sequence>
<dbReference type="InterPro" id="IPR017926">
    <property type="entry name" value="GATASE"/>
</dbReference>
<dbReference type="HOGENOM" id="CLU_054974_3_2_11"/>
<comment type="caution">
    <text evidence="2">The sequence shown here is derived from an EMBL/GenBank/DDBJ whole genome shotgun (WGS) entry which is preliminary data.</text>
</comment>
<dbReference type="RefSeq" id="WP_006547065.1">
    <property type="nucleotide sequence ID" value="NZ_DS999545.1"/>
</dbReference>
<gene>
    <name evidence="2" type="ORF">HMPREF0044_0068</name>
</gene>
<dbReference type="eggNOG" id="COG0518">
    <property type="taxonomic scope" value="Bacteria"/>
</dbReference>
<proteinExistence type="predicted"/>
<feature type="domain" description="Glutamine amidotransferase" evidence="1">
    <location>
        <begin position="111"/>
        <end position="205"/>
    </location>
</feature>
<dbReference type="GO" id="GO:0005829">
    <property type="term" value="C:cytosol"/>
    <property type="evidence" value="ECO:0007669"/>
    <property type="project" value="TreeGrafter"/>
</dbReference>
<dbReference type="AlphaFoldDB" id="C0VY28"/>
<dbReference type="OrthoDB" id="5196541at2"/>
<dbReference type="PROSITE" id="PS51273">
    <property type="entry name" value="GATASE_TYPE_1"/>
    <property type="match status" value="1"/>
</dbReference>
<keyword evidence="2" id="KW-0808">Transferase</keyword>
<reference evidence="2 3" key="1">
    <citation type="submission" date="2009-01" db="EMBL/GenBank/DDBJ databases">
        <authorList>
            <person name="Qin X."/>
            <person name="Bachman B."/>
            <person name="Battles P."/>
            <person name="Bell A."/>
            <person name="Bess C."/>
            <person name="Bickham C."/>
            <person name="Chaboub L."/>
            <person name="Chen D."/>
            <person name="Coyle M."/>
            <person name="Deiros D.R."/>
            <person name="Dinh H."/>
            <person name="Forbes L."/>
            <person name="Fowler G."/>
            <person name="Francisco L."/>
            <person name="Fu Q."/>
            <person name="Gubbala S."/>
            <person name="Hale W."/>
            <person name="Han Y."/>
            <person name="Hemphill L."/>
            <person name="Highlander S.K."/>
            <person name="Hirani K."/>
            <person name="Hogues M."/>
            <person name="Jackson L."/>
            <person name="Jakkamsetti A."/>
            <person name="Javaid M."/>
            <person name="Jiang H."/>
            <person name="Korchina V."/>
            <person name="Kovar C."/>
            <person name="Lara F."/>
            <person name="Lee S."/>
            <person name="Mata R."/>
            <person name="Mathew T."/>
            <person name="Moen C."/>
            <person name="Morales K."/>
            <person name="Munidasa M."/>
            <person name="Nazareth L."/>
            <person name="Ngo R."/>
            <person name="Nguyen L."/>
            <person name="Okwuonu G."/>
            <person name="Ongeri F."/>
            <person name="Patil S."/>
            <person name="Petrosino J."/>
            <person name="Pham C."/>
            <person name="Pham P."/>
            <person name="Pu L.-L."/>
            <person name="Puazo M."/>
            <person name="Raj R."/>
            <person name="Reid J."/>
            <person name="Rouhana J."/>
            <person name="Saada N."/>
            <person name="Shang Y."/>
            <person name="Simmons D."/>
            <person name="Thornton R."/>
            <person name="Warren J."/>
            <person name="Weissenberger G."/>
            <person name="Zhang J."/>
            <person name="Zhang L."/>
            <person name="Zhou C."/>
            <person name="Zhu D."/>
            <person name="Muzny D."/>
            <person name="Worley K."/>
            <person name="Gibbs R."/>
        </authorList>
    </citation>
    <scope>NUCLEOTIDE SEQUENCE [LARGE SCALE GENOMIC DNA]</scope>
    <source>
        <strain evidence="2 3">DSM 15436</strain>
    </source>
</reference>
<dbReference type="STRING" id="525245.HMPREF0044_0068"/>
<dbReference type="GO" id="GO:0016740">
    <property type="term" value="F:transferase activity"/>
    <property type="evidence" value="ECO:0007669"/>
    <property type="project" value="UniProtKB-KW"/>
</dbReference>
<accession>C0VY28</accession>
<dbReference type="InterPro" id="IPR044992">
    <property type="entry name" value="ChyE-like"/>
</dbReference>
<keyword evidence="3" id="KW-1185">Reference proteome</keyword>
<dbReference type="InterPro" id="IPR029062">
    <property type="entry name" value="Class_I_gatase-like"/>
</dbReference>
<dbReference type="SUPFAM" id="SSF52317">
    <property type="entry name" value="Class I glutamine amidotransferase-like"/>
    <property type="match status" value="1"/>
</dbReference>
<protein>
    <submittedName>
        <fullName evidence="2">Class I glutamine amidotransferase</fullName>
    </submittedName>
</protein>
<evidence type="ECO:0000313" key="3">
    <source>
        <dbReference type="Proteomes" id="UP000010301"/>
    </source>
</evidence>
<name>C0VY28_9ACTO</name>
<keyword evidence="2" id="KW-0315">Glutamine amidotransferase</keyword>
<dbReference type="EMBL" id="ACFG01000004">
    <property type="protein sequence ID" value="EEH64331.1"/>
    <property type="molecule type" value="Genomic_DNA"/>
</dbReference>
<evidence type="ECO:0000259" key="1">
    <source>
        <dbReference type="Pfam" id="PF00117"/>
    </source>
</evidence>
<dbReference type="Pfam" id="PF00117">
    <property type="entry name" value="GATase"/>
    <property type="match status" value="1"/>
</dbReference>